<reference evidence="1" key="1">
    <citation type="submission" date="2022-08" db="EMBL/GenBank/DDBJ databases">
        <title>A Global Phylogenomic Analysis of the Shiitake Genus Lentinula.</title>
        <authorList>
            <consortium name="DOE Joint Genome Institute"/>
            <person name="Sierra-Patev S."/>
            <person name="Min B."/>
            <person name="Naranjo-Ortiz M."/>
            <person name="Looney B."/>
            <person name="Konkel Z."/>
            <person name="Slot J.C."/>
            <person name="Sakamoto Y."/>
            <person name="Steenwyk J.L."/>
            <person name="Rokas A."/>
            <person name="Carro J."/>
            <person name="Camarero S."/>
            <person name="Ferreira P."/>
            <person name="Molpeceres G."/>
            <person name="Ruiz-Duenas F.J."/>
            <person name="Serrano A."/>
            <person name="Henrissat B."/>
            <person name="Drula E."/>
            <person name="Hughes K.W."/>
            <person name="Mata J.L."/>
            <person name="Ishikawa N.K."/>
            <person name="Vargas-Isla R."/>
            <person name="Ushijima S."/>
            <person name="Smith C.A."/>
            <person name="Ahrendt S."/>
            <person name="Andreopoulos W."/>
            <person name="He G."/>
            <person name="Labutti K."/>
            <person name="Lipzen A."/>
            <person name="Ng V."/>
            <person name="Riley R."/>
            <person name="Sandor L."/>
            <person name="Barry K."/>
            <person name="Martinez A.T."/>
            <person name="Xiao Y."/>
            <person name="Gibbons J.G."/>
            <person name="Terashima K."/>
            <person name="Grigoriev I.V."/>
            <person name="Hibbett D.S."/>
        </authorList>
    </citation>
    <scope>NUCLEOTIDE SEQUENCE</scope>
    <source>
        <strain evidence="1">RHP3577 ss4</strain>
    </source>
</reference>
<sequence length="139" mass="15606">MTTRVNESGNIELCSGKYGPRVKPGVILSPEDLDDLYEEAHRHAKTKATKDIENVREIIADAFPSRVHRDWFHSEKLGHLGLALESKDALDETAPPTFPFLDALRRKFTLDAVMNFVCLLAESAASMNISPKWRDAIID</sequence>
<dbReference type="EMBL" id="JANVFT010000034">
    <property type="protein sequence ID" value="KAJ4494181.1"/>
    <property type="molecule type" value="Genomic_DNA"/>
</dbReference>
<proteinExistence type="predicted"/>
<gene>
    <name evidence="1" type="ORF">C8R41DRAFT_866884</name>
</gene>
<organism evidence="1 2">
    <name type="scientific">Lentinula lateritia</name>
    <dbReference type="NCBI Taxonomy" id="40482"/>
    <lineage>
        <taxon>Eukaryota</taxon>
        <taxon>Fungi</taxon>
        <taxon>Dikarya</taxon>
        <taxon>Basidiomycota</taxon>
        <taxon>Agaricomycotina</taxon>
        <taxon>Agaricomycetes</taxon>
        <taxon>Agaricomycetidae</taxon>
        <taxon>Agaricales</taxon>
        <taxon>Marasmiineae</taxon>
        <taxon>Omphalotaceae</taxon>
        <taxon>Lentinula</taxon>
    </lineage>
</organism>
<name>A0ABQ8VKA4_9AGAR</name>
<evidence type="ECO:0000313" key="1">
    <source>
        <dbReference type="EMBL" id="KAJ4494181.1"/>
    </source>
</evidence>
<comment type="caution">
    <text evidence="1">The sequence shown here is derived from an EMBL/GenBank/DDBJ whole genome shotgun (WGS) entry which is preliminary data.</text>
</comment>
<keyword evidence="2" id="KW-1185">Reference proteome</keyword>
<evidence type="ECO:0000313" key="2">
    <source>
        <dbReference type="Proteomes" id="UP001150217"/>
    </source>
</evidence>
<accession>A0ABQ8VKA4</accession>
<protein>
    <submittedName>
        <fullName evidence="1">Uncharacterized protein</fullName>
    </submittedName>
</protein>
<dbReference type="Proteomes" id="UP001150217">
    <property type="component" value="Unassembled WGS sequence"/>
</dbReference>